<dbReference type="InterPro" id="IPR009057">
    <property type="entry name" value="Homeodomain-like_sf"/>
</dbReference>
<keyword evidence="2" id="KW-0238">DNA-binding</keyword>
<dbReference type="AlphaFoldDB" id="A0AAC9YLZ2"/>
<dbReference type="PANTHER" id="PTHR46796:SF12">
    <property type="entry name" value="HTH-TYPE DNA-BINDING TRANSCRIPTIONAL ACTIVATOR EUTR"/>
    <property type="match status" value="1"/>
</dbReference>
<dbReference type="Pfam" id="PF12833">
    <property type="entry name" value="HTH_18"/>
    <property type="match status" value="1"/>
</dbReference>
<dbReference type="RefSeq" id="WP_082991395.1">
    <property type="nucleotide sequence ID" value="NZ_JAEKMJ010000011.1"/>
</dbReference>
<keyword evidence="3" id="KW-0804">Transcription</keyword>
<dbReference type="InterPro" id="IPR035418">
    <property type="entry name" value="AraC-bd_2"/>
</dbReference>
<evidence type="ECO:0000259" key="4">
    <source>
        <dbReference type="PROSITE" id="PS01124"/>
    </source>
</evidence>
<sequence>MESGEADRVIDRRTARVSDTDTWITTKALDDFAVLCCQEPHLKLRSDPNSFSLTQRTGRIGPIAFSEFVAGSDALVDSGEHCSGYRVNVVRSGRLESYHRGSSLFTGAGTLAVYQPEGQGLARWAAGSRMLGVKIDRSAVEHALGDALARQVKTQVDFAPVMPIDAPLTRSWVNMLWLFTQQFCRPDSFLHHSLVAMPFVDGLVRGLLLAVDHPDREAVANGVGTAPPGAIRAAIDIIESEAHLPTTVSSLAARSHVSVRSLQEGFRSSLGMSPMAYLREVRLRHAHQALIESDPADVTVASVAYRWGFTNLGRFAAAHAERYGEIPSVTLNRAAFPRRA</sequence>
<evidence type="ECO:0000256" key="1">
    <source>
        <dbReference type="ARBA" id="ARBA00023015"/>
    </source>
</evidence>
<accession>A0AAC9YLZ2</accession>
<dbReference type="SUPFAM" id="SSF46689">
    <property type="entry name" value="Homeodomain-like"/>
    <property type="match status" value="1"/>
</dbReference>
<evidence type="ECO:0000256" key="2">
    <source>
        <dbReference type="ARBA" id="ARBA00023125"/>
    </source>
</evidence>
<dbReference type="GO" id="GO:0043565">
    <property type="term" value="F:sequence-specific DNA binding"/>
    <property type="evidence" value="ECO:0007669"/>
    <property type="project" value="InterPro"/>
</dbReference>
<gene>
    <name evidence="5" type="ORF">CKJ54_19360</name>
</gene>
<proteinExistence type="predicted"/>
<protein>
    <submittedName>
        <fullName evidence="5">AraC family transcriptional regulator</fullName>
    </submittedName>
</protein>
<dbReference type="PROSITE" id="PS01124">
    <property type="entry name" value="HTH_ARAC_FAMILY_2"/>
    <property type="match status" value="1"/>
</dbReference>
<evidence type="ECO:0000256" key="3">
    <source>
        <dbReference type="ARBA" id="ARBA00023163"/>
    </source>
</evidence>
<dbReference type="Gene3D" id="1.10.10.60">
    <property type="entry name" value="Homeodomain-like"/>
    <property type="match status" value="1"/>
</dbReference>
<dbReference type="InterPro" id="IPR050204">
    <property type="entry name" value="AraC_XylS_family_regulators"/>
</dbReference>
<feature type="domain" description="HTH araC/xylS-type" evidence="4">
    <location>
        <begin position="232"/>
        <end position="333"/>
    </location>
</feature>
<dbReference type="InterPro" id="IPR018060">
    <property type="entry name" value="HTH_AraC"/>
</dbReference>
<dbReference type="EMBL" id="CP023147">
    <property type="protein sequence ID" value="ASW91780.1"/>
    <property type="molecule type" value="Genomic_DNA"/>
</dbReference>
<dbReference type="Pfam" id="PF14525">
    <property type="entry name" value="AraC_binding_2"/>
    <property type="match status" value="1"/>
</dbReference>
<evidence type="ECO:0000313" key="5">
    <source>
        <dbReference type="EMBL" id="ASW91780.1"/>
    </source>
</evidence>
<name>A0AAC9YLZ2_9MYCO</name>
<organism evidence="5 6">
    <name type="scientific">Mycobacterium marseillense</name>
    <dbReference type="NCBI Taxonomy" id="701042"/>
    <lineage>
        <taxon>Bacteria</taxon>
        <taxon>Bacillati</taxon>
        <taxon>Actinomycetota</taxon>
        <taxon>Actinomycetes</taxon>
        <taxon>Mycobacteriales</taxon>
        <taxon>Mycobacteriaceae</taxon>
        <taxon>Mycobacterium</taxon>
        <taxon>Mycobacterium avium complex (MAC)</taxon>
    </lineage>
</organism>
<reference evidence="5 6" key="1">
    <citation type="submission" date="2017-08" db="EMBL/GenBank/DDBJ databases">
        <title>Phylogentic analysis of Mycobacterium avium complex whole genomes.</title>
        <authorList>
            <person name="Caverly L.J."/>
            <person name="Spilker T."/>
            <person name="LiPuma J."/>
        </authorList>
    </citation>
    <scope>NUCLEOTIDE SEQUENCE [LARGE SCALE GENOMIC DNA]</scope>
    <source>
        <strain evidence="5 6">FLAC0026</strain>
    </source>
</reference>
<keyword evidence="1" id="KW-0805">Transcription regulation</keyword>
<dbReference type="GO" id="GO:0003700">
    <property type="term" value="F:DNA-binding transcription factor activity"/>
    <property type="evidence" value="ECO:0007669"/>
    <property type="project" value="InterPro"/>
</dbReference>
<dbReference type="Proteomes" id="UP000216246">
    <property type="component" value="Chromosome"/>
</dbReference>
<dbReference type="PANTHER" id="PTHR46796">
    <property type="entry name" value="HTH-TYPE TRANSCRIPTIONAL ACTIVATOR RHAS-RELATED"/>
    <property type="match status" value="1"/>
</dbReference>
<dbReference type="SMART" id="SM00342">
    <property type="entry name" value="HTH_ARAC"/>
    <property type="match status" value="1"/>
</dbReference>
<dbReference type="KEGG" id="mmal:CKJ54_19360"/>
<evidence type="ECO:0000313" key="6">
    <source>
        <dbReference type="Proteomes" id="UP000216246"/>
    </source>
</evidence>